<dbReference type="SUPFAM" id="SSF53756">
    <property type="entry name" value="UDP-Glycosyltransferase/glycogen phosphorylase"/>
    <property type="match status" value="1"/>
</dbReference>
<dbReference type="Gene3D" id="3.40.50.2000">
    <property type="entry name" value="Glycogen Phosphorylase B"/>
    <property type="match status" value="1"/>
</dbReference>
<dbReference type="AlphaFoldDB" id="A0A2M8ETL5"/>
<dbReference type="Pfam" id="PF00534">
    <property type="entry name" value="Glycos_transf_1"/>
    <property type="match status" value="1"/>
</dbReference>
<comment type="caution">
    <text evidence="2">The sequence shown here is derived from an EMBL/GenBank/DDBJ whole genome shotgun (WGS) entry which is preliminary data.</text>
</comment>
<dbReference type="Proteomes" id="UP000229816">
    <property type="component" value="Unassembled WGS sequence"/>
</dbReference>
<dbReference type="CDD" id="cd03801">
    <property type="entry name" value="GT4_PimA-like"/>
    <property type="match status" value="1"/>
</dbReference>
<dbReference type="InterPro" id="IPR001296">
    <property type="entry name" value="Glyco_trans_1"/>
</dbReference>
<gene>
    <name evidence="2" type="ORF">CO054_00085</name>
</gene>
<name>A0A2M8ETL5_9BACT</name>
<protein>
    <recommendedName>
        <fullName evidence="1">Glycosyl transferase family 1 domain-containing protein</fullName>
    </recommendedName>
</protein>
<dbReference type="GO" id="GO:0016757">
    <property type="term" value="F:glycosyltransferase activity"/>
    <property type="evidence" value="ECO:0007669"/>
    <property type="project" value="InterPro"/>
</dbReference>
<evidence type="ECO:0000313" key="2">
    <source>
        <dbReference type="EMBL" id="PJC28448.1"/>
    </source>
</evidence>
<dbReference type="EMBL" id="PFSF01000003">
    <property type="protein sequence ID" value="PJC28448.1"/>
    <property type="molecule type" value="Genomic_DNA"/>
</dbReference>
<evidence type="ECO:0000259" key="1">
    <source>
        <dbReference type="Pfam" id="PF00534"/>
    </source>
</evidence>
<accession>A0A2M8ETL5</accession>
<evidence type="ECO:0000313" key="3">
    <source>
        <dbReference type="Proteomes" id="UP000229816"/>
    </source>
</evidence>
<reference evidence="3" key="1">
    <citation type="submission" date="2017-09" db="EMBL/GenBank/DDBJ databases">
        <title>Depth-based differentiation of microbial function through sediment-hosted aquifers and enrichment of novel symbionts in the deep terrestrial subsurface.</title>
        <authorList>
            <person name="Probst A.J."/>
            <person name="Ladd B."/>
            <person name="Jarett J.K."/>
            <person name="Geller-Mcgrath D.E."/>
            <person name="Sieber C.M.K."/>
            <person name="Emerson J.B."/>
            <person name="Anantharaman K."/>
            <person name="Thomas B.C."/>
            <person name="Malmstrom R."/>
            <person name="Stieglmeier M."/>
            <person name="Klingl A."/>
            <person name="Woyke T."/>
            <person name="Ryan C.M."/>
            <person name="Banfield J.F."/>
        </authorList>
    </citation>
    <scope>NUCLEOTIDE SEQUENCE [LARGE SCALE GENOMIC DNA]</scope>
</reference>
<feature type="domain" description="Glycosyl transferase family 1" evidence="1">
    <location>
        <begin position="168"/>
        <end position="343"/>
    </location>
</feature>
<dbReference type="PANTHER" id="PTHR12526:SF627">
    <property type="entry name" value="D-RHAMNOSYLTRANSFERASE WBPZ"/>
    <property type="match status" value="1"/>
</dbReference>
<proteinExistence type="predicted"/>
<organism evidence="2 3">
    <name type="scientific">Candidatus Shapirobacteria bacterium CG_4_9_14_0_2_um_filter_39_11</name>
    <dbReference type="NCBI Taxonomy" id="1974478"/>
    <lineage>
        <taxon>Bacteria</taxon>
        <taxon>Candidatus Shapironibacteriota</taxon>
    </lineage>
</organism>
<sequence length="368" mass="41537">MKIFLLIAEHGYSFVNQAYSLVKGLSILGVENKIERVHHSSVPAQKINSFQPDFIIGMGSWHSYKLIVEAPNKLGFRTIPWLVSDGKISRYIGGLNKLPLILTPSQHCRQIFIRDGINEKIIKVLPEAVDPDFWHELSEKDLTEFLRLISISKQSLLLPINFDLLKLHQEKVPILFTTGGDATSKGAQEVITALAEVNKKINGRPWMYIIKTWPSINSFQDSAKELKLAKKFGILENIRYIVGEFSQEFIRGLMTLCDIYIAPSRSEGFGLPLVEAQMCGKPVISIEATSTREIIEHGETGFLAKANFDEGYPRAEIKDLSRFIEMLLTDKQLRSKIGRSAKAHAVEKFNPKTIAQQMLSLINQTNEN</sequence>
<dbReference type="PANTHER" id="PTHR12526">
    <property type="entry name" value="GLYCOSYLTRANSFERASE"/>
    <property type="match status" value="1"/>
</dbReference>